<name>A0ABP1C4D0_9GAMM</name>
<reference evidence="2 3" key="1">
    <citation type="submission" date="2024-04" db="EMBL/GenBank/DDBJ databases">
        <authorList>
            <person name="Cremers G."/>
        </authorList>
    </citation>
    <scope>NUCLEOTIDE SEQUENCE [LARGE SCALE GENOMIC DNA]</scope>
    <source>
        <strain evidence="2">MeCH1-AG</strain>
    </source>
</reference>
<organism evidence="2 3">
    <name type="scientific">Candidatus Methylocalor cossyra</name>
    <dbReference type="NCBI Taxonomy" id="3108543"/>
    <lineage>
        <taxon>Bacteria</taxon>
        <taxon>Pseudomonadati</taxon>
        <taxon>Pseudomonadota</taxon>
        <taxon>Gammaproteobacteria</taxon>
        <taxon>Methylococcales</taxon>
        <taxon>Methylococcaceae</taxon>
        <taxon>Candidatus Methylocalor</taxon>
    </lineage>
</organism>
<dbReference type="EMBL" id="OZ026884">
    <property type="protein sequence ID" value="CAL1239056.1"/>
    <property type="molecule type" value="Genomic_DNA"/>
</dbReference>
<protein>
    <recommendedName>
        <fullName evidence="4">Lipoprotein</fullName>
    </recommendedName>
</protein>
<sequence length="131" mass="15456">MPFSRVFRTAYRLAACLALVACTHNLHLMKMEEQIGRYGGLMRWSEFRRALAFYAHPPAVDWQLLKEIKVTGYQPVSRDLLDDDTTVLQTVEIRYVKGDGVVVRTLIDEQRWRYEDETGRWLLESEFPKFQ</sequence>
<dbReference type="RefSeq" id="WP_348758648.1">
    <property type="nucleotide sequence ID" value="NZ_OZ026884.1"/>
</dbReference>
<evidence type="ECO:0000313" key="2">
    <source>
        <dbReference type="EMBL" id="CAL1239056.1"/>
    </source>
</evidence>
<evidence type="ECO:0000256" key="1">
    <source>
        <dbReference type="SAM" id="SignalP"/>
    </source>
</evidence>
<dbReference type="Proteomes" id="UP001497493">
    <property type="component" value="Chromosome"/>
</dbReference>
<feature type="signal peptide" evidence="1">
    <location>
        <begin position="1"/>
        <end position="20"/>
    </location>
</feature>
<evidence type="ECO:0000313" key="3">
    <source>
        <dbReference type="Proteomes" id="UP001497493"/>
    </source>
</evidence>
<keyword evidence="1" id="KW-0732">Signal</keyword>
<feature type="chain" id="PRO_5045391627" description="Lipoprotein" evidence="1">
    <location>
        <begin position="21"/>
        <end position="131"/>
    </location>
</feature>
<proteinExistence type="predicted"/>
<accession>A0ABP1C4D0</accession>
<keyword evidence="3" id="KW-1185">Reference proteome</keyword>
<evidence type="ECO:0008006" key="4">
    <source>
        <dbReference type="Google" id="ProtNLM"/>
    </source>
</evidence>
<gene>
    <name evidence="2" type="ORF">MECH1_V1_0280</name>
</gene>